<dbReference type="VEuPathDB" id="FungiDB:ASPWEDRAFT_173434"/>
<reference evidence="4" key="1">
    <citation type="journal article" date="2017" name="Genome Biol.">
        <title>Comparative genomics reveals high biological diversity and specific adaptations in the industrially and medically important fungal genus Aspergillus.</title>
        <authorList>
            <person name="de Vries R.P."/>
            <person name="Riley R."/>
            <person name="Wiebenga A."/>
            <person name="Aguilar-Osorio G."/>
            <person name="Amillis S."/>
            <person name="Uchima C.A."/>
            <person name="Anderluh G."/>
            <person name="Asadollahi M."/>
            <person name="Askin M."/>
            <person name="Barry K."/>
            <person name="Battaglia E."/>
            <person name="Bayram O."/>
            <person name="Benocci T."/>
            <person name="Braus-Stromeyer S.A."/>
            <person name="Caldana C."/>
            <person name="Canovas D."/>
            <person name="Cerqueira G.C."/>
            <person name="Chen F."/>
            <person name="Chen W."/>
            <person name="Choi C."/>
            <person name="Clum A."/>
            <person name="Dos Santos R.A."/>
            <person name="Damasio A.R."/>
            <person name="Diallinas G."/>
            <person name="Emri T."/>
            <person name="Fekete E."/>
            <person name="Flipphi M."/>
            <person name="Freyberg S."/>
            <person name="Gallo A."/>
            <person name="Gournas C."/>
            <person name="Habgood R."/>
            <person name="Hainaut M."/>
            <person name="Harispe M.L."/>
            <person name="Henrissat B."/>
            <person name="Hilden K.S."/>
            <person name="Hope R."/>
            <person name="Hossain A."/>
            <person name="Karabika E."/>
            <person name="Karaffa L."/>
            <person name="Karanyi Z."/>
            <person name="Krasevec N."/>
            <person name="Kuo A."/>
            <person name="Kusch H."/>
            <person name="LaButti K."/>
            <person name="Lagendijk E.L."/>
            <person name="Lapidus A."/>
            <person name="Levasseur A."/>
            <person name="Lindquist E."/>
            <person name="Lipzen A."/>
            <person name="Logrieco A.F."/>
            <person name="MacCabe A."/>
            <person name="Maekelae M.R."/>
            <person name="Malavazi I."/>
            <person name="Melin P."/>
            <person name="Meyer V."/>
            <person name="Mielnichuk N."/>
            <person name="Miskei M."/>
            <person name="Molnar A.P."/>
            <person name="Mule G."/>
            <person name="Ngan C.Y."/>
            <person name="Orejas M."/>
            <person name="Orosz E."/>
            <person name="Ouedraogo J.P."/>
            <person name="Overkamp K.M."/>
            <person name="Park H.-S."/>
            <person name="Perrone G."/>
            <person name="Piumi F."/>
            <person name="Punt P.J."/>
            <person name="Ram A.F."/>
            <person name="Ramon A."/>
            <person name="Rauscher S."/>
            <person name="Record E."/>
            <person name="Riano-Pachon D.M."/>
            <person name="Robert V."/>
            <person name="Roehrig J."/>
            <person name="Ruller R."/>
            <person name="Salamov A."/>
            <person name="Salih N.S."/>
            <person name="Samson R.A."/>
            <person name="Sandor E."/>
            <person name="Sanguinetti M."/>
            <person name="Schuetze T."/>
            <person name="Sepcic K."/>
            <person name="Shelest E."/>
            <person name="Sherlock G."/>
            <person name="Sophianopoulou V."/>
            <person name="Squina F.M."/>
            <person name="Sun H."/>
            <person name="Susca A."/>
            <person name="Todd R.B."/>
            <person name="Tsang A."/>
            <person name="Unkles S.E."/>
            <person name="van de Wiele N."/>
            <person name="van Rossen-Uffink D."/>
            <person name="Oliveira J.V."/>
            <person name="Vesth T.C."/>
            <person name="Visser J."/>
            <person name="Yu J.-H."/>
            <person name="Zhou M."/>
            <person name="Andersen M.R."/>
            <person name="Archer D.B."/>
            <person name="Baker S.E."/>
            <person name="Benoit I."/>
            <person name="Brakhage A.A."/>
            <person name="Braus G.H."/>
            <person name="Fischer R."/>
            <person name="Frisvad J.C."/>
            <person name="Goldman G.H."/>
            <person name="Houbraken J."/>
            <person name="Oakley B."/>
            <person name="Pocsi I."/>
            <person name="Scazzocchio C."/>
            <person name="Seiboth B."/>
            <person name="vanKuyk P.A."/>
            <person name="Wortman J."/>
            <person name="Dyer P.S."/>
            <person name="Grigoriev I.V."/>
        </authorList>
    </citation>
    <scope>NUCLEOTIDE SEQUENCE [LARGE SCALE GENOMIC DNA]</scope>
    <source>
        <strain evidence="4">DTO 134E9</strain>
    </source>
</reference>
<name>A0A1L9RGE6_ASPWE</name>
<dbReference type="AlphaFoldDB" id="A0A1L9RGE6"/>
<evidence type="ECO:0000313" key="3">
    <source>
        <dbReference type="EMBL" id="OJJ34001.1"/>
    </source>
</evidence>
<feature type="coiled-coil region" evidence="1">
    <location>
        <begin position="85"/>
        <end position="112"/>
    </location>
</feature>
<evidence type="ECO:0000256" key="1">
    <source>
        <dbReference type="SAM" id="Coils"/>
    </source>
</evidence>
<keyword evidence="4" id="KW-1185">Reference proteome</keyword>
<sequence length="344" mass="39188">MAKPVRQWDQTAPTLLWAHQIRRENIHLVDQIDRTRTDLASTTTTTNNVKKSVTDLEQRIQVLSSGVGDLEKKLDQVDGRATQRLEALSSLLESSREENIRLKERLEGAEKVFHDQSRLMKGTIRDEVMAEMRMMLGRELSSIRCGVVVGTGITKTTENEPDLVPDSIPMDEANPPLERKYLEQQLTQATFGDPSEYDEQSLSHDGNELKRKHNNQPETDLHRLMKQNGRGLAEYFSFAESTRMKLPPRRREGLVVEAVVAGLDDLKVRDLLERQMDDAGWSWDVLAALLRGMVREQERKTFDIQSAEAGTVHATTNGTAVKPRQRKRRRFIPIVPADDEDDLI</sequence>
<dbReference type="OrthoDB" id="4225570at2759"/>
<protein>
    <submittedName>
        <fullName evidence="3">Uncharacterized protein</fullName>
    </submittedName>
</protein>
<dbReference type="EMBL" id="KV878213">
    <property type="protein sequence ID" value="OJJ34001.1"/>
    <property type="molecule type" value="Genomic_DNA"/>
</dbReference>
<dbReference type="Proteomes" id="UP000184383">
    <property type="component" value="Unassembled WGS sequence"/>
</dbReference>
<keyword evidence="1" id="KW-0175">Coiled coil</keyword>
<proteinExistence type="predicted"/>
<feature type="region of interest" description="Disordered" evidence="2">
    <location>
        <begin position="193"/>
        <end position="218"/>
    </location>
</feature>
<evidence type="ECO:0000256" key="2">
    <source>
        <dbReference type="SAM" id="MobiDB-lite"/>
    </source>
</evidence>
<organism evidence="3 4">
    <name type="scientific">Aspergillus wentii DTO 134E9</name>
    <dbReference type="NCBI Taxonomy" id="1073089"/>
    <lineage>
        <taxon>Eukaryota</taxon>
        <taxon>Fungi</taxon>
        <taxon>Dikarya</taxon>
        <taxon>Ascomycota</taxon>
        <taxon>Pezizomycotina</taxon>
        <taxon>Eurotiomycetes</taxon>
        <taxon>Eurotiomycetidae</taxon>
        <taxon>Eurotiales</taxon>
        <taxon>Aspergillaceae</taxon>
        <taxon>Aspergillus</taxon>
        <taxon>Aspergillus subgen. Cremei</taxon>
    </lineage>
</organism>
<accession>A0A1L9RGE6</accession>
<dbReference type="RefSeq" id="XP_040687677.1">
    <property type="nucleotide sequence ID" value="XM_040831063.1"/>
</dbReference>
<gene>
    <name evidence="3" type="ORF">ASPWEDRAFT_173434</name>
</gene>
<evidence type="ECO:0000313" key="4">
    <source>
        <dbReference type="Proteomes" id="UP000184383"/>
    </source>
</evidence>
<dbReference type="GeneID" id="63746911"/>